<sequence length="224" mass="25642">MIRLRLYKARERQRVIDPAELEAAYAAVDPETKPVFEHDRVMVWVSDRDHCRVERRVRCRDLHLVESGTDVLPRTRGLEVLRTPGADYRWVHSLDWRWGAGEYLDRDRVDAIVDRALDMEPWAGSPECPVGLVHLSYLMWFHNGAMANGAAWPLDYCTAEQIAAFIAAATYFELDAVADLMSRLEPDDALSHEYWDLSGPFGEDASLIRDALRCKLVESPGDWV</sequence>
<evidence type="ECO:0000313" key="2">
    <source>
        <dbReference type="Proteomes" id="UP001501470"/>
    </source>
</evidence>
<organism evidence="1 2">
    <name type="scientific">Dactylosporangium maewongense</name>
    <dbReference type="NCBI Taxonomy" id="634393"/>
    <lineage>
        <taxon>Bacteria</taxon>
        <taxon>Bacillati</taxon>
        <taxon>Actinomycetota</taxon>
        <taxon>Actinomycetes</taxon>
        <taxon>Micromonosporales</taxon>
        <taxon>Micromonosporaceae</taxon>
        <taxon>Dactylosporangium</taxon>
    </lineage>
</organism>
<dbReference type="EMBL" id="BAAAQD010000013">
    <property type="protein sequence ID" value="GAA1535672.1"/>
    <property type="molecule type" value="Genomic_DNA"/>
</dbReference>
<comment type="caution">
    <text evidence="1">The sequence shown here is derived from an EMBL/GenBank/DDBJ whole genome shotgun (WGS) entry which is preliminary data.</text>
</comment>
<dbReference type="Proteomes" id="UP001501470">
    <property type="component" value="Unassembled WGS sequence"/>
</dbReference>
<evidence type="ECO:0000313" key="1">
    <source>
        <dbReference type="EMBL" id="GAA1535672.1"/>
    </source>
</evidence>
<keyword evidence="2" id="KW-1185">Reference proteome</keyword>
<name>A0ABP4M1A6_9ACTN</name>
<protein>
    <submittedName>
        <fullName evidence="1">Uncharacterized protein</fullName>
    </submittedName>
</protein>
<proteinExistence type="predicted"/>
<accession>A0ABP4M1A6</accession>
<reference evidence="2" key="1">
    <citation type="journal article" date="2019" name="Int. J. Syst. Evol. Microbiol.">
        <title>The Global Catalogue of Microorganisms (GCM) 10K type strain sequencing project: providing services to taxonomists for standard genome sequencing and annotation.</title>
        <authorList>
            <consortium name="The Broad Institute Genomics Platform"/>
            <consortium name="The Broad Institute Genome Sequencing Center for Infectious Disease"/>
            <person name="Wu L."/>
            <person name="Ma J."/>
        </authorList>
    </citation>
    <scope>NUCLEOTIDE SEQUENCE [LARGE SCALE GENOMIC DNA]</scope>
    <source>
        <strain evidence="2">JCM 15933</strain>
    </source>
</reference>
<gene>
    <name evidence="1" type="ORF">GCM10009827_062500</name>
</gene>
<dbReference type="RefSeq" id="WP_344505900.1">
    <property type="nucleotide sequence ID" value="NZ_BAAAQD010000013.1"/>
</dbReference>